<dbReference type="PROSITE" id="PS51257">
    <property type="entry name" value="PROKAR_LIPOPROTEIN"/>
    <property type="match status" value="1"/>
</dbReference>
<dbReference type="CDD" id="cd01948">
    <property type="entry name" value="EAL"/>
    <property type="match status" value="1"/>
</dbReference>
<dbReference type="InterPro" id="IPR043128">
    <property type="entry name" value="Rev_trsase/Diguanyl_cyclase"/>
</dbReference>
<proteinExistence type="predicted"/>
<dbReference type="CDD" id="cd01949">
    <property type="entry name" value="GGDEF"/>
    <property type="match status" value="1"/>
</dbReference>
<dbReference type="RefSeq" id="WP_320189048.1">
    <property type="nucleotide sequence ID" value="NZ_CP192765.1"/>
</dbReference>
<dbReference type="InterPro" id="IPR050706">
    <property type="entry name" value="Cyclic-di-GMP_PDE-like"/>
</dbReference>
<accession>A0ABU4W8I4</accession>
<evidence type="ECO:0000256" key="1">
    <source>
        <dbReference type="SAM" id="Phobius"/>
    </source>
</evidence>
<dbReference type="SUPFAM" id="SSF55073">
    <property type="entry name" value="Nucleotide cyclase"/>
    <property type="match status" value="1"/>
</dbReference>
<feature type="transmembrane region" description="Helical" evidence="1">
    <location>
        <begin position="54"/>
        <end position="82"/>
    </location>
</feature>
<feature type="domain" description="EAL" evidence="2">
    <location>
        <begin position="269"/>
        <end position="518"/>
    </location>
</feature>
<keyword evidence="1" id="KW-0812">Transmembrane</keyword>
<dbReference type="InterPro" id="IPR029787">
    <property type="entry name" value="Nucleotide_cyclase"/>
</dbReference>
<keyword evidence="1" id="KW-1133">Transmembrane helix</keyword>
<evidence type="ECO:0000313" key="4">
    <source>
        <dbReference type="EMBL" id="MDX8333075.1"/>
    </source>
</evidence>
<dbReference type="Gene3D" id="3.20.20.450">
    <property type="entry name" value="EAL domain"/>
    <property type="match status" value="1"/>
</dbReference>
<dbReference type="InterPro" id="IPR000160">
    <property type="entry name" value="GGDEF_dom"/>
</dbReference>
<dbReference type="NCBIfam" id="TIGR00254">
    <property type="entry name" value="GGDEF"/>
    <property type="match status" value="1"/>
</dbReference>
<comment type="caution">
    <text evidence="4">The sequence shown here is derived from an EMBL/GenBank/DDBJ whole genome shotgun (WGS) entry which is preliminary data.</text>
</comment>
<protein>
    <submittedName>
        <fullName evidence="4">EAL domain-containing protein</fullName>
    </submittedName>
</protein>
<sequence>MSKPAVKTAVFFLSVLACTFLLSYAWEHGWEAKISRLLDLPYDEDFEDAERWRFIITIIAFSALSLVVPTAAMHFLFVRLAVSHTQLLSSRETAVSMAFTDALTGLPNRRSLTGELEAIAEKQPSPEKVHALILIDLDRFKSVNDVFGHGIGDLLLKQVGKRLVSIDVPGIVVCRLGGDEFACTVRDQYLTAVEELGQQIEHIITTPFTIAGREHSVGASIGIACMPSHGHTAEELMRRADIALYQAKKSDGSNVQIFDPEHERIEMQKYQLGEALKHALVADNIIPYFQPIVDLSTGNTVGFEALARWVDGSRVISPSIFIPLAEELALINDLSVAIFEKACHAAATWPSHIGVSVNLSPLLLRKTGLALKIQSILLASGIAPTRLTIEITENMRLEDMPLASETLRVLRQIGVKLALDDFGTGFASIHHLKELRFDSLKLDRSYVAELRCDAEKDAIVRSTLSLARAMQMDVVSEGIEDVRQLDWLNLEGGRFGQGYLFSKPMPSSEVHTYLNRVNPKIAV</sequence>
<dbReference type="EMBL" id="JAVRAD010000039">
    <property type="protein sequence ID" value="MDX8333075.1"/>
    <property type="molecule type" value="Genomic_DNA"/>
</dbReference>
<dbReference type="Pfam" id="PF00563">
    <property type="entry name" value="EAL"/>
    <property type="match status" value="1"/>
</dbReference>
<dbReference type="SMART" id="SM00052">
    <property type="entry name" value="EAL"/>
    <property type="match status" value="1"/>
</dbReference>
<evidence type="ECO:0000259" key="3">
    <source>
        <dbReference type="PROSITE" id="PS50887"/>
    </source>
</evidence>
<dbReference type="SUPFAM" id="SSF141868">
    <property type="entry name" value="EAL domain-like"/>
    <property type="match status" value="1"/>
</dbReference>
<evidence type="ECO:0000313" key="5">
    <source>
        <dbReference type="Proteomes" id="UP001277561"/>
    </source>
</evidence>
<name>A0ABU4W8I4_9HYPH</name>
<dbReference type="InterPro" id="IPR001633">
    <property type="entry name" value="EAL_dom"/>
</dbReference>
<reference evidence="4" key="1">
    <citation type="journal article" date="2023" name="Phytobiomes J">
        <title>Deciphering the key players within the bacterial microbiota associated with aerial crown gall tumors on rhododendron: Insights into the gallobiome.</title>
        <authorList>
            <person name="Kuzmanovic N."/>
            <person name="Nesme J."/>
            <person name="Wolf J."/>
            <person name="Neumann-Schaal M."/>
            <person name="Petersen J."/>
            <person name="Fernandez-Gnecco G."/>
            <person name="Sproeer C."/>
            <person name="Bunk B."/>
            <person name="Overmann J."/>
            <person name="Sorensen S.J."/>
            <person name="Idczak E."/>
            <person name="Smalla K."/>
        </authorList>
    </citation>
    <scope>NUCLEOTIDE SEQUENCE [LARGE SCALE GENOMIC DNA]</scope>
    <source>
        <strain evidence="4">Rho-14.1</strain>
    </source>
</reference>
<dbReference type="Pfam" id="PF00990">
    <property type="entry name" value="GGDEF"/>
    <property type="match status" value="1"/>
</dbReference>
<dbReference type="PROSITE" id="PS50883">
    <property type="entry name" value="EAL"/>
    <property type="match status" value="1"/>
</dbReference>
<dbReference type="PANTHER" id="PTHR33121:SF70">
    <property type="entry name" value="SIGNALING PROTEIN YKOW"/>
    <property type="match status" value="1"/>
</dbReference>
<evidence type="ECO:0000259" key="2">
    <source>
        <dbReference type="PROSITE" id="PS50883"/>
    </source>
</evidence>
<dbReference type="Gene3D" id="3.30.70.270">
    <property type="match status" value="1"/>
</dbReference>
<dbReference type="PANTHER" id="PTHR33121">
    <property type="entry name" value="CYCLIC DI-GMP PHOSPHODIESTERASE PDEF"/>
    <property type="match status" value="1"/>
</dbReference>
<keyword evidence="5" id="KW-1185">Reference proteome</keyword>
<gene>
    <name evidence="4" type="ORF">RMS29_28210</name>
</gene>
<dbReference type="InterPro" id="IPR035919">
    <property type="entry name" value="EAL_sf"/>
</dbReference>
<keyword evidence="1" id="KW-0472">Membrane</keyword>
<dbReference type="PROSITE" id="PS50887">
    <property type="entry name" value="GGDEF"/>
    <property type="match status" value="1"/>
</dbReference>
<organism evidence="4 5">
    <name type="scientific">Agrobacterium rosae</name>
    <dbReference type="NCBI Taxonomy" id="1972867"/>
    <lineage>
        <taxon>Bacteria</taxon>
        <taxon>Pseudomonadati</taxon>
        <taxon>Pseudomonadota</taxon>
        <taxon>Alphaproteobacteria</taxon>
        <taxon>Hyphomicrobiales</taxon>
        <taxon>Rhizobiaceae</taxon>
        <taxon>Rhizobium/Agrobacterium group</taxon>
        <taxon>Agrobacterium</taxon>
    </lineage>
</organism>
<feature type="domain" description="GGDEF" evidence="3">
    <location>
        <begin position="128"/>
        <end position="260"/>
    </location>
</feature>
<dbReference type="SMART" id="SM00267">
    <property type="entry name" value="GGDEF"/>
    <property type="match status" value="1"/>
</dbReference>
<dbReference type="Proteomes" id="UP001277561">
    <property type="component" value="Unassembled WGS sequence"/>
</dbReference>